<name>A0A067PR83_9AGAM</name>
<keyword evidence="2" id="KW-1185">Reference proteome</keyword>
<sequence length="109" mass="12702">MSKFEIPDLFEVPFDPTGPLRPLPADRRRWSTKYPGDAYICAAPRSFETSHDPVHTSRFVSRPEKVYRLKPQVAEELGLVPHWTVAWEGRRYGLKGAMEFTQPWKWDVS</sequence>
<gene>
    <name evidence="1" type="ORF">JAAARDRAFT_39805</name>
</gene>
<evidence type="ECO:0000313" key="1">
    <source>
        <dbReference type="EMBL" id="KDQ52821.1"/>
    </source>
</evidence>
<protein>
    <submittedName>
        <fullName evidence="1">Uncharacterized protein</fullName>
    </submittedName>
</protein>
<dbReference type="HOGENOM" id="CLU_2184354_0_0_1"/>
<dbReference type="InParanoid" id="A0A067PR83"/>
<dbReference type="Proteomes" id="UP000027265">
    <property type="component" value="Unassembled WGS sequence"/>
</dbReference>
<dbReference type="EMBL" id="KL197737">
    <property type="protein sequence ID" value="KDQ52821.1"/>
    <property type="molecule type" value="Genomic_DNA"/>
</dbReference>
<dbReference type="OrthoDB" id="3193243at2759"/>
<dbReference type="AlphaFoldDB" id="A0A067PR83"/>
<organism evidence="1 2">
    <name type="scientific">Jaapia argillacea MUCL 33604</name>
    <dbReference type="NCBI Taxonomy" id="933084"/>
    <lineage>
        <taxon>Eukaryota</taxon>
        <taxon>Fungi</taxon>
        <taxon>Dikarya</taxon>
        <taxon>Basidiomycota</taxon>
        <taxon>Agaricomycotina</taxon>
        <taxon>Agaricomycetes</taxon>
        <taxon>Agaricomycetidae</taxon>
        <taxon>Jaapiales</taxon>
        <taxon>Jaapiaceae</taxon>
        <taxon>Jaapia</taxon>
    </lineage>
</organism>
<evidence type="ECO:0000313" key="2">
    <source>
        <dbReference type="Proteomes" id="UP000027265"/>
    </source>
</evidence>
<proteinExistence type="predicted"/>
<reference evidence="2" key="1">
    <citation type="journal article" date="2014" name="Proc. Natl. Acad. Sci. U.S.A.">
        <title>Extensive sampling of basidiomycete genomes demonstrates inadequacy of the white-rot/brown-rot paradigm for wood decay fungi.</title>
        <authorList>
            <person name="Riley R."/>
            <person name="Salamov A.A."/>
            <person name="Brown D.W."/>
            <person name="Nagy L.G."/>
            <person name="Floudas D."/>
            <person name="Held B.W."/>
            <person name="Levasseur A."/>
            <person name="Lombard V."/>
            <person name="Morin E."/>
            <person name="Otillar R."/>
            <person name="Lindquist E.A."/>
            <person name="Sun H."/>
            <person name="LaButti K.M."/>
            <person name="Schmutz J."/>
            <person name="Jabbour D."/>
            <person name="Luo H."/>
            <person name="Baker S.E."/>
            <person name="Pisabarro A.G."/>
            <person name="Walton J.D."/>
            <person name="Blanchette R.A."/>
            <person name="Henrissat B."/>
            <person name="Martin F."/>
            <person name="Cullen D."/>
            <person name="Hibbett D.S."/>
            <person name="Grigoriev I.V."/>
        </authorList>
    </citation>
    <scope>NUCLEOTIDE SEQUENCE [LARGE SCALE GENOMIC DNA]</scope>
    <source>
        <strain evidence="2">MUCL 33604</strain>
    </source>
</reference>
<accession>A0A067PR83</accession>